<organism evidence="1 2">
    <name type="scientific">Dallia pectoralis</name>
    <name type="common">Alaska blackfish</name>
    <dbReference type="NCBI Taxonomy" id="75939"/>
    <lineage>
        <taxon>Eukaryota</taxon>
        <taxon>Metazoa</taxon>
        <taxon>Chordata</taxon>
        <taxon>Craniata</taxon>
        <taxon>Vertebrata</taxon>
        <taxon>Euteleostomi</taxon>
        <taxon>Actinopterygii</taxon>
        <taxon>Neopterygii</taxon>
        <taxon>Teleostei</taxon>
        <taxon>Protacanthopterygii</taxon>
        <taxon>Esociformes</taxon>
        <taxon>Umbridae</taxon>
        <taxon>Dallia</taxon>
    </lineage>
</organism>
<gene>
    <name evidence="1" type="ORF">DPEC_G00108630</name>
</gene>
<protein>
    <submittedName>
        <fullName evidence="1">Uncharacterized protein</fullName>
    </submittedName>
</protein>
<dbReference type="EMBL" id="CM055736">
    <property type="protein sequence ID" value="KAJ8006570.1"/>
    <property type="molecule type" value="Genomic_DNA"/>
</dbReference>
<evidence type="ECO:0000313" key="1">
    <source>
        <dbReference type="EMBL" id="KAJ8006570.1"/>
    </source>
</evidence>
<name>A0ACC2GSQ0_DALPE</name>
<dbReference type="Proteomes" id="UP001157502">
    <property type="component" value="Chromosome 9"/>
</dbReference>
<reference evidence="1" key="1">
    <citation type="submission" date="2021-05" db="EMBL/GenBank/DDBJ databases">
        <authorList>
            <person name="Pan Q."/>
            <person name="Jouanno E."/>
            <person name="Zahm M."/>
            <person name="Klopp C."/>
            <person name="Cabau C."/>
            <person name="Louis A."/>
            <person name="Berthelot C."/>
            <person name="Parey E."/>
            <person name="Roest Crollius H."/>
            <person name="Montfort J."/>
            <person name="Robinson-Rechavi M."/>
            <person name="Bouchez O."/>
            <person name="Lampietro C."/>
            <person name="Lopez Roques C."/>
            <person name="Donnadieu C."/>
            <person name="Postlethwait J."/>
            <person name="Bobe J."/>
            <person name="Dillon D."/>
            <person name="Chandos A."/>
            <person name="von Hippel F."/>
            <person name="Guiguen Y."/>
        </authorList>
    </citation>
    <scope>NUCLEOTIDE SEQUENCE</scope>
    <source>
        <strain evidence="1">YG-Jan2019</strain>
    </source>
</reference>
<proteinExistence type="predicted"/>
<sequence length="172" mass="18430">MYWYNQKTKGCVQLLPSTLTLSVLGVIISSAPLPPTATKPSLTLNSTSLYTLSSQKPASPFTSSPRLPQSSSVPFNNSTSTTIHPASVTTAFTPSRIVRSQLTRTTRHPKTSGAPPPHPPTTNRTGVLKPARPLLPTTHFSTLNQSFSPPLSQTSHAPPPLIARAQIKTSRL</sequence>
<accession>A0ACC2GSQ0</accession>
<keyword evidence="2" id="KW-1185">Reference proteome</keyword>
<evidence type="ECO:0000313" key="2">
    <source>
        <dbReference type="Proteomes" id="UP001157502"/>
    </source>
</evidence>
<comment type="caution">
    <text evidence="1">The sequence shown here is derived from an EMBL/GenBank/DDBJ whole genome shotgun (WGS) entry which is preliminary data.</text>
</comment>